<keyword evidence="8" id="KW-1185">Reference proteome</keyword>
<proteinExistence type="predicted"/>
<evidence type="ECO:0000256" key="3">
    <source>
        <dbReference type="ARBA" id="ARBA00023163"/>
    </source>
</evidence>
<dbReference type="PANTHER" id="PTHR30055:SF238">
    <property type="entry name" value="MYCOFACTOCIN BIOSYNTHESIS TRANSCRIPTIONAL REGULATOR MFTR-RELATED"/>
    <property type="match status" value="1"/>
</dbReference>
<dbReference type="PRINTS" id="PR00455">
    <property type="entry name" value="HTHTETR"/>
</dbReference>
<evidence type="ECO:0000313" key="8">
    <source>
        <dbReference type="Proteomes" id="UP000467240"/>
    </source>
</evidence>
<evidence type="ECO:0000256" key="1">
    <source>
        <dbReference type="ARBA" id="ARBA00023015"/>
    </source>
</evidence>
<dbReference type="InterPro" id="IPR009057">
    <property type="entry name" value="Homeodomain-like_sf"/>
</dbReference>
<evidence type="ECO:0000259" key="6">
    <source>
        <dbReference type="PROSITE" id="PS50977"/>
    </source>
</evidence>
<dbReference type="Pfam" id="PF00440">
    <property type="entry name" value="TetR_N"/>
    <property type="match status" value="1"/>
</dbReference>
<feature type="DNA-binding region" description="H-T-H motif" evidence="4">
    <location>
        <begin position="37"/>
        <end position="56"/>
    </location>
</feature>
<dbReference type="PROSITE" id="PS50977">
    <property type="entry name" value="HTH_TETR_2"/>
    <property type="match status" value="1"/>
</dbReference>
<protein>
    <submittedName>
        <fullName evidence="7">TetR family transcriptional regulator</fullName>
    </submittedName>
</protein>
<keyword evidence="2 4" id="KW-0238">DNA-binding</keyword>
<dbReference type="InterPro" id="IPR050109">
    <property type="entry name" value="HTH-type_TetR-like_transc_reg"/>
</dbReference>
<evidence type="ECO:0000256" key="2">
    <source>
        <dbReference type="ARBA" id="ARBA00023125"/>
    </source>
</evidence>
<organism evidence="7 8">
    <name type="scientific">Pseudoclavibacter chungangensis</name>
    <dbReference type="NCBI Taxonomy" id="587635"/>
    <lineage>
        <taxon>Bacteria</taxon>
        <taxon>Bacillati</taxon>
        <taxon>Actinomycetota</taxon>
        <taxon>Actinomycetes</taxon>
        <taxon>Micrococcales</taxon>
        <taxon>Microbacteriaceae</taxon>
        <taxon>Pseudoclavibacter</taxon>
    </lineage>
</organism>
<dbReference type="Gene3D" id="1.10.10.60">
    <property type="entry name" value="Homeodomain-like"/>
    <property type="match status" value="1"/>
</dbReference>
<sequence length="223" mass="23866">MLRSSRGPREIARMAVRAHVIDVAIGLFVDNGYDETTIDTICDEAGISRSTFFRLFPGKAALVASNATRFGERVADALAERPDGEPIWDSLRRALDPLVDAYATQPRAFELARLAADLPVVGAREHDKLGEWIELLRLEVARRIGVDVRDDADPRADAIIAAMVGAIHTSMTYWARSAGERSLSALLDAAMSPLGGGAPGPNVGHVPASIAGRGSAPDRSRSL</sequence>
<dbReference type="Pfam" id="PF17754">
    <property type="entry name" value="TetR_C_14"/>
    <property type="match status" value="1"/>
</dbReference>
<dbReference type="OrthoDB" id="956698at2"/>
<feature type="domain" description="HTH tetR-type" evidence="6">
    <location>
        <begin position="14"/>
        <end position="74"/>
    </location>
</feature>
<dbReference type="AlphaFoldDB" id="A0A7J5BUS2"/>
<reference evidence="7 8" key="1">
    <citation type="submission" date="2019-09" db="EMBL/GenBank/DDBJ databases">
        <title>Phylogeny of genus Pseudoclavibacter and closely related genus.</title>
        <authorList>
            <person name="Li Y."/>
        </authorList>
    </citation>
    <scope>NUCLEOTIDE SEQUENCE [LARGE SCALE GENOMIC DNA]</scope>
    <source>
        <strain evidence="7 8">DSM 23821</strain>
    </source>
</reference>
<name>A0A7J5BUS2_9MICO</name>
<dbReference type="InterPro" id="IPR001647">
    <property type="entry name" value="HTH_TetR"/>
</dbReference>
<accession>A0A7J5BUS2</accession>
<dbReference type="PANTHER" id="PTHR30055">
    <property type="entry name" value="HTH-TYPE TRANSCRIPTIONAL REGULATOR RUTR"/>
    <property type="match status" value="1"/>
</dbReference>
<dbReference type="RefSeq" id="WP_158040414.1">
    <property type="nucleotide sequence ID" value="NZ_WBJZ01000009.1"/>
</dbReference>
<keyword evidence="3" id="KW-0804">Transcription</keyword>
<evidence type="ECO:0000313" key="7">
    <source>
        <dbReference type="EMBL" id="KAB1657248.1"/>
    </source>
</evidence>
<dbReference type="EMBL" id="WBJZ01000009">
    <property type="protein sequence ID" value="KAB1657248.1"/>
    <property type="molecule type" value="Genomic_DNA"/>
</dbReference>
<comment type="caution">
    <text evidence="7">The sequence shown here is derived from an EMBL/GenBank/DDBJ whole genome shotgun (WGS) entry which is preliminary data.</text>
</comment>
<dbReference type="Gene3D" id="1.10.357.10">
    <property type="entry name" value="Tetracycline Repressor, domain 2"/>
    <property type="match status" value="1"/>
</dbReference>
<keyword evidence="1" id="KW-0805">Transcription regulation</keyword>
<evidence type="ECO:0000256" key="4">
    <source>
        <dbReference type="PROSITE-ProRule" id="PRU00335"/>
    </source>
</evidence>
<dbReference type="GO" id="GO:0003700">
    <property type="term" value="F:DNA-binding transcription factor activity"/>
    <property type="evidence" value="ECO:0007669"/>
    <property type="project" value="TreeGrafter"/>
</dbReference>
<dbReference type="GO" id="GO:0000976">
    <property type="term" value="F:transcription cis-regulatory region binding"/>
    <property type="evidence" value="ECO:0007669"/>
    <property type="project" value="TreeGrafter"/>
</dbReference>
<gene>
    <name evidence="7" type="ORF">F8O01_08355</name>
</gene>
<feature type="region of interest" description="Disordered" evidence="5">
    <location>
        <begin position="198"/>
        <end position="223"/>
    </location>
</feature>
<dbReference type="SUPFAM" id="SSF46689">
    <property type="entry name" value="Homeodomain-like"/>
    <property type="match status" value="1"/>
</dbReference>
<dbReference type="Proteomes" id="UP000467240">
    <property type="component" value="Unassembled WGS sequence"/>
</dbReference>
<evidence type="ECO:0000256" key="5">
    <source>
        <dbReference type="SAM" id="MobiDB-lite"/>
    </source>
</evidence>
<dbReference type="InterPro" id="IPR041347">
    <property type="entry name" value="MftR_C"/>
</dbReference>